<comment type="domain">
    <text evidence="8">The Q motif is unique to and characteristic of the DEAD box family of RNA helicases and controls ATP binding and hydrolysis.</text>
</comment>
<dbReference type="GO" id="GO:0003724">
    <property type="term" value="F:RNA helicase activity"/>
    <property type="evidence" value="ECO:0007669"/>
    <property type="project" value="UniProtKB-EC"/>
</dbReference>
<dbReference type="PROSITE" id="PS51192">
    <property type="entry name" value="HELICASE_ATP_BIND_1"/>
    <property type="match status" value="1"/>
</dbReference>
<dbReference type="SMART" id="SM00490">
    <property type="entry name" value="HELICc"/>
    <property type="match status" value="1"/>
</dbReference>
<dbReference type="GO" id="GO:0005524">
    <property type="term" value="F:ATP binding"/>
    <property type="evidence" value="ECO:0007669"/>
    <property type="project" value="UniProtKB-UniRule"/>
</dbReference>
<dbReference type="Pfam" id="PF13959">
    <property type="entry name" value="CTE_SPB4"/>
    <property type="match status" value="1"/>
</dbReference>
<organism evidence="13 14">
    <name type="scientific">Plasmodiophora brassicae</name>
    <name type="common">Clubroot disease agent</name>
    <dbReference type="NCBI Taxonomy" id="37360"/>
    <lineage>
        <taxon>Eukaryota</taxon>
        <taxon>Sar</taxon>
        <taxon>Rhizaria</taxon>
        <taxon>Endomyxa</taxon>
        <taxon>Phytomyxea</taxon>
        <taxon>Plasmodiophorida</taxon>
        <taxon>Plasmodiophoridae</taxon>
        <taxon>Plasmodiophora</taxon>
    </lineage>
</organism>
<evidence type="ECO:0000256" key="5">
    <source>
        <dbReference type="ARBA" id="ARBA00022884"/>
    </source>
</evidence>
<sequence>MPSPRRAKRLSARRDEVAVIKSLSERVLAEAPEPGSRTFSSGKTFASLPLSSRTQRCLANCKYTRMTGVQRACLPHALAGRDILATARTGSGKTLCFLIPLLERLYRQRTCDLSGCSALVIAPTRELAMQIFTVLNEIGANHDLSAGLLIGGTDFASEQPVLDRVNIVIGTPGRILHHMTHTASFNTDNVTTLVLDEADRCLDMGFAATIDGILSALPKDPHHVRQTMLFSATKTSPVEALARCNLHNPEVIDVHDTAVPAKLLHSYMIVEPSQKIDILYSFIKQHAAQKLLAFVTSRKQVRFLYTALSAVDSSIAVYQLQGGMTQVQRQRVYQEFCEAERGCLIATDVAARGLDFPNIQYVVQVDCPDSRETYVHRIGRTARHHSSGRAVMLLLESERAMADRCGPLRRVRVNPQMLAKSLRERFASLLASRSDIKYLAQSACASYCRAIFKQKDKEIFKLEEIDLAGLALSMGLPAPPQIRCVKKKTETATKKNRCLDNENALQRKKAGAAAADDKVSRLLRRVNTDVYDPSRERLRADNDDDEDDDGLVPVSRADSGAEEDAGLVPVSGGRSESEGDDDTQEVRPGKVATADRTTIRHGKDAYGHTLRQNLHVADVTVDKPAEAERVKDLHRSAKLKRKRRLMKRNAPPTLAVSDSDDSSAGAASQDDSGDGSDDDDDYERRAKRILEQRAQS</sequence>
<evidence type="ECO:0000256" key="6">
    <source>
        <dbReference type="PROSITE-ProRule" id="PRU00552"/>
    </source>
</evidence>
<comment type="catalytic activity">
    <reaction evidence="8">
        <text>ATP + H2O = ADP + phosphate + H(+)</text>
        <dbReference type="Rhea" id="RHEA:13065"/>
        <dbReference type="ChEBI" id="CHEBI:15377"/>
        <dbReference type="ChEBI" id="CHEBI:15378"/>
        <dbReference type="ChEBI" id="CHEBI:30616"/>
        <dbReference type="ChEBI" id="CHEBI:43474"/>
        <dbReference type="ChEBI" id="CHEBI:456216"/>
        <dbReference type="EC" id="3.6.4.13"/>
    </reaction>
</comment>
<dbReference type="OMA" id="HCLTMCL"/>
<evidence type="ECO:0000256" key="7">
    <source>
        <dbReference type="RuleBase" id="RU000492"/>
    </source>
</evidence>
<dbReference type="SMART" id="SM00487">
    <property type="entry name" value="DEXDc"/>
    <property type="match status" value="1"/>
</dbReference>
<dbReference type="GO" id="GO:0016887">
    <property type="term" value="F:ATP hydrolysis activity"/>
    <property type="evidence" value="ECO:0007669"/>
    <property type="project" value="RHEA"/>
</dbReference>
<keyword evidence="3 7" id="KW-0347">Helicase</keyword>
<evidence type="ECO:0000313" key="13">
    <source>
        <dbReference type="EMBL" id="CEP03428.1"/>
    </source>
</evidence>
<feature type="compositionally biased region" description="Basic and acidic residues" evidence="9">
    <location>
        <begin position="682"/>
        <end position="696"/>
    </location>
</feature>
<feature type="domain" description="Helicase ATP-binding" evidence="10">
    <location>
        <begin position="74"/>
        <end position="252"/>
    </location>
</feature>
<dbReference type="Gene3D" id="3.40.50.300">
    <property type="entry name" value="P-loop containing nucleotide triphosphate hydrolases"/>
    <property type="match status" value="2"/>
</dbReference>
<dbReference type="InterPro" id="IPR011545">
    <property type="entry name" value="DEAD/DEAH_box_helicase_dom"/>
</dbReference>
<evidence type="ECO:0000256" key="8">
    <source>
        <dbReference type="RuleBase" id="RU365068"/>
    </source>
</evidence>
<dbReference type="GO" id="GO:0003723">
    <property type="term" value="F:RNA binding"/>
    <property type="evidence" value="ECO:0007669"/>
    <property type="project" value="UniProtKB-UniRule"/>
</dbReference>
<feature type="domain" description="DEAD-box RNA helicase Q" evidence="12">
    <location>
        <begin position="43"/>
        <end position="71"/>
    </location>
</feature>
<dbReference type="InterPro" id="IPR027417">
    <property type="entry name" value="P-loop_NTPase"/>
</dbReference>
<evidence type="ECO:0000259" key="11">
    <source>
        <dbReference type="PROSITE" id="PS51194"/>
    </source>
</evidence>
<feature type="compositionally biased region" description="Basic and acidic residues" evidence="9">
    <location>
        <begin position="597"/>
        <end position="606"/>
    </location>
</feature>
<evidence type="ECO:0000256" key="1">
    <source>
        <dbReference type="ARBA" id="ARBA00022741"/>
    </source>
</evidence>
<comment type="function">
    <text evidence="8">RNA helicase.</text>
</comment>
<dbReference type="AlphaFoldDB" id="A0A0G4J739"/>
<dbReference type="PANTHER" id="PTHR24031">
    <property type="entry name" value="RNA HELICASE"/>
    <property type="match status" value="1"/>
</dbReference>
<dbReference type="InterPro" id="IPR014014">
    <property type="entry name" value="RNA_helicase_DEAD_Q_motif"/>
</dbReference>
<feature type="region of interest" description="Disordered" evidence="9">
    <location>
        <begin position="627"/>
        <end position="696"/>
    </location>
</feature>
<dbReference type="InterPro" id="IPR001650">
    <property type="entry name" value="Helicase_C-like"/>
</dbReference>
<feature type="domain" description="Helicase C-terminal" evidence="11">
    <location>
        <begin position="275"/>
        <end position="434"/>
    </location>
</feature>
<dbReference type="Pfam" id="PF00270">
    <property type="entry name" value="DEAD"/>
    <property type="match status" value="1"/>
</dbReference>
<dbReference type="InterPro" id="IPR014001">
    <property type="entry name" value="Helicase_ATP-bd"/>
</dbReference>
<keyword evidence="1 7" id="KW-0547">Nucleotide-binding</keyword>
<keyword evidence="2 7" id="KW-0378">Hydrolase</keyword>
<evidence type="ECO:0000313" key="14">
    <source>
        <dbReference type="Proteomes" id="UP000039324"/>
    </source>
</evidence>
<keyword evidence="4 7" id="KW-0067">ATP-binding</keyword>
<evidence type="ECO:0000256" key="4">
    <source>
        <dbReference type="ARBA" id="ARBA00022840"/>
    </source>
</evidence>
<dbReference type="CDD" id="cd18787">
    <property type="entry name" value="SF2_C_DEAD"/>
    <property type="match status" value="1"/>
</dbReference>
<evidence type="ECO:0000256" key="2">
    <source>
        <dbReference type="ARBA" id="ARBA00022801"/>
    </source>
</evidence>
<feature type="short sequence motif" description="Q motif" evidence="6">
    <location>
        <begin position="43"/>
        <end position="71"/>
    </location>
</feature>
<dbReference type="Proteomes" id="UP000039324">
    <property type="component" value="Unassembled WGS sequence"/>
</dbReference>
<dbReference type="EMBL" id="CDSF01000144">
    <property type="protein sequence ID" value="CEP03428.1"/>
    <property type="molecule type" value="Genomic_DNA"/>
</dbReference>
<protein>
    <recommendedName>
        <fullName evidence="8">ATP-dependent RNA helicase</fullName>
        <ecNumber evidence="8">3.6.4.13</ecNumber>
    </recommendedName>
</protein>
<keyword evidence="5 8" id="KW-0694">RNA-binding</keyword>
<dbReference type="SUPFAM" id="SSF52540">
    <property type="entry name" value="P-loop containing nucleoside triphosphate hydrolases"/>
    <property type="match status" value="1"/>
</dbReference>
<feature type="region of interest" description="Disordered" evidence="9">
    <location>
        <begin position="534"/>
        <end position="606"/>
    </location>
</feature>
<dbReference type="STRING" id="37360.A0A0G4J739"/>
<evidence type="ECO:0000259" key="10">
    <source>
        <dbReference type="PROSITE" id="PS51192"/>
    </source>
</evidence>
<dbReference type="OrthoDB" id="10259640at2759"/>
<dbReference type="PROSITE" id="PS51195">
    <property type="entry name" value="Q_MOTIF"/>
    <property type="match status" value="1"/>
</dbReference>
<dbReference type="EC" id="3.6.4.13" evidence="8"/>
<dbReference type="Pfam" id="PF00271">
    <property type="entry name" value="Helicase_C"/>
    <property type="match status" value="1"/>
</dbReference>
<evidence type="ECO:0000256" key="9">
    <source>
        <dbReference type="SAM" id="MobiDB-lite"/>
    </source>
</evidence>
<gene>
    <name evidence="13" type="ORF">PBRA_003188</name>
</gene>
<feature type="compositionally biased region" description="Basic residues" evidence="9">
    <location>
        <begin position="636"/>
        <end position="647"/>
    </location>
</feature>
<accession>A0A0G4J739</accession>
<evidence type="ECO:0000259" key="12">
    <source>
        <dbReference type="PROSITE" id="PS51195"/>
    </source>
</evidence>
<proteinExistence type="inferred from homology"/>
<evidence type="ECO:0000256" key="3">
    <source>
        <dbReference type="ARBA" id="ARBA00022806"/>
    </source>
</evidence>
<dbReference type="PROSITE" id="PS51194">
    <property type="entry name" value="HELICASE_CTER"/>
    <property type="match status" value="1"/>
</dbReference>
<feature type="compositionally biased region" description="Acidic residues" evidence="9">
    <location>
        <begin position="671"/>
        <end position="681"/>
    </location>
</feature>
<dbReference type="InterPro" id="IPR025313">
    <property type="entry name" value="SPB4-like_CTE"/>
</dbReference>
<reference evidence="13 14" key="1">
    <citation type="submission" date="2015-02" db="EMBL/GenBank/DDBJ databases">
        <authorList>
            <person name="Chooi Y.-H."/>
        </authorList>
    </citation>
    <scope>NUCLEOTIDE SEQUENCE [LARGE SCALE GENOMIC DNA]</scope>
    <source>
        <strain evidence="13">E3</strain>
    </source>
</reference>
<keyword evidence="14" id="KW-1185">Reference proteome</keyword>
<dbReference type="SMART" id="SM01178">
    <property type="entry name" value="DUF4217"/>
    <property type="match status" value="1"/>
</dbReference>
<dbReference type="InterPro" id="IPR000629">
    <property type="entry name" value="RNA-helicase_DEAD-box_CS"/>
</dbReference>
<comment type="similarity">
    <text evidence="7">Belongs to the DEAD box helicase family.</text>
</comment>
<name>A0A0G4J739_PLABS</name>
<dbReference type="PROSITE" id="PS00039">
    <property type="entry name" value="DEAD_ATP_HELICASE"/>
    <property type="match status" value="1"/>
</dbReference>